<accession>A0ABV9U5Q3</accession>
<keyword evidence="2" id="KW-1185">Reference proteome</keyword>
<proteinExistence type="predicted"/>
<organism evidence="1 2">
    <name type="scientific">Actinomadura gamaensis</name>
    <dbReference type="NCBI Taxonomy" id="1763541"/>
    <lineage>
        <taxon>Bacteria</taxon>
        <taxon>Bacillati</taxon>
        <taxon>Actinomycetota</taxon>
        <taxon>Actinomycetes</taxon>
        <taxon>Streptosporangiales</taxon>
        <taxon>Thermomonosporaceae</taxon>
        <taxon>Actinomadura</taxon>
    </lineage>
</organism>
<dbReference type="RefSeq" id="WP_378259558.1">
    <property type="nucleotide sequence ID" value="NZ_JBHSIT010000008.1"/>
</dbReference>
<name>A0ABV9U5Q3_9ACTN</name>
<evidence type="ECO:0000313" key="2">
    <source>
        <dbReference type="Proteomes" id="UP001595872"/>
    </source>
</evidence>
<evidence type="ECO:0000313" key="1">
    <source>
        <dbReference type="EMBL" id="MFC4910905.1"/>
    </source>
</evidence>
<reference evidence="2" key="1">
    <citation type="journal article" date="2019" name="Int. J. Syst. Evol. Microbiol.">
        <title>The Global Catalogue of Microorganisms (GCM) 10K type strain sequencing project: providing services to taxonomists for standard genome sequencing and annotation.</title>
        <authorList>
            <consortium name="The Broad Institute Genomics Platform"/>
            <consortium name="The Broad Institute Genome Sequencing Center for Infectious Disease"/>
            <person name="Wu L."/>
            <person name="Ma J."/>
        </authorList>
    </citation>
    <scope>NUCLEOTIDE SEQUENCE [LARGE SCALE GENOMIC DNA]</scope>
    <source>
        <strain evidence="2">KLKA75</strain>
    </source>
</reference>
<comment type="caution">
    <text evidence="1">The sequence shown here is derived from an EMBL/GenBank/DDBJ whole genome shotgun (WGS) entry which is preliminary data.</text>
</comment>
<protein>
    <submittedName>
        <fullName evidence="1">Uncharacterized protein</fullName>
    </submittedName>
</protein>
<dbReference type="Proteomes" id="UP001595872">
    <property type="component" value="Unassembled WGS sequence"/>
</dbReference>
<dbReference type="EMBL" id="JBHSIT010000008">
    <property type="protein sequence ID" value="MFC4910905.1"/>
    <property type="molecule type" value="Genomic_DNA"/>
</dbReference>
<gene>
    <name evidence="1" type="ORF">ACFPCY_26580</name>
</gene>
<sequence>MTHNPPRRPPSEQWPSPAFPDCPTCRTDRRVRWIASANRLTDGAPVLVWLCAACQDAWTTPATSWPVLDGPDCPTAGCGAVGTRWHAIDPDHLADLWSCPFGHLFLLDPEGMVSPLTADGTDGTDGGAV</sequence>